<keyword evidence="1" id="KW-0812">Transmembrane</keyword>
<dbReference type="Proteomes" id="UP000314987">
    <property type="component" value="Unassembled WGS sequence"/>
</dbReference>
<dbReference type="PANTHER" id="PTHR37998:SF1">
    <property type="entry name" value="CATION CHANNEL SPERM-ASSOCIATED AUXILIARY SUBUNIT TMEM262"/>
    <property type="match status" value="1"/>
</dbReference>
<sequence length="115" mass="13510">RWRDRISVLFFPPGVVLTLASLMLLILHVGIFANDVHHFCITRQFNLMSFRSTVIILFSQVMSIWWASMGSLFAELIEDKILRCFALTVLMLNTVMFINRLTLEFLTITYREEKH</sequence>
<reference evidence="2" key="3">
    <citation type="submission" date="2025-09" db="UniProtKB">
        <authorList>
            <consortium name="Ensembl"/>
        </authorList>
    </citation>
    <scope>IDENTIFICATION</scope>
</reference>
<accession>A0A4X2K1W7</accession>
<protein>
    <submittedName>
        <fullName evidence="2">Transmembrane protein 262</fullName>
    </submittedName>
</protein>
<dbReference type="GO" id="GO:0036128">
    <property type="term" value="C:CatSper complex"/>
    <property type="evidence" value="ECO:0007669"/>
    <property type="project" value="Ensembl"/>
</dbReference>
<dbReference type="Ensembl" id="ENSVURT00010003646.1">
    <property type="protein sequence ID" value="ENSVURP00010003220.1"/>
    <property type="gene ID" value="ENSVURG00010002580.1"/>
</dbReference>
<dbReference type="AlphaFoldDB" id="A0A4X2K1W7"/>
<dbReference type="InterPro" id="IPR040431">
    <property type="entry name" value="TM262"/>
</dbReference>
<feature type="transmembrane region" description="Helical" evidence="1">
    <location>
        <begin position="80"/>
        <end position="98"/>
    </location>
</feature>
<feature type="transmembrane region" description="Helical" evidence="1">
    <location>
        <begin position="6"/>
        <end position="33"/>
    </location>
</feature>
<dbReference type="OMA" id="QYREENH"/>
<dbReference type="GeneTree" id="ENSGT00530000064783"/>
<proteinExistence type="predicted"/>
<dbReference type="PANTHER" id="PTHR37998">
    <property type="entry name" value="TRANSMEMBRANE PROTEIN 262"/>
    <property type="match status" value="1"/>
</dbReference>
<keyword evidence="3" id="KW-1185">Reference proteome</keyword>
<gene>
    <name evidence="2" type="primary">TMEM262</name>
</gene>
<evidence type="ECO:0000313" key="2">
    <source>
        <dbReference type="Ensembl" id="ENSVURP00010003220.1"/>
    </source>
</evidence>
<name>A0A4X2K1W7_VOMUR</name>
<reference evidence="3" key="1">
    <citation type="submission" date="2018-12" db="EMBL/GenBank/DDBJ databases">
        <authorList>
            <person name="Yazar S."/>
        </authorList>
    </citation>
    <scope>NUCLEOTIDE SEQUENCE [LARGE SCALE GENOMIC DNA]</scope>
</reference>
<reference evidence="2" key="2">
    <citation type="submission" date="2025-08" db="UniProtKB">
        <authorList>
            <consortium name="Ensembl"/>
        </authorList>
    </citation>
    <scope>IDENTIFICATION</scope>
</reference>
<evidence type="ECO:0000313" key="3">
    <source>
        <dbReference type="Proteomes" id="UP000314987"/>
    </source>
</evidence>
<organism evidence="2 3">
    <name type="scientific">Vombatus ursinus</name>
    <name type="common">Common wombat</name>
    <dbReference type="NCBI Taxonomy" id="29139"/>
    <lineage>
        <taxon>Eukaryota</taxon>
        <taxon>Metazoa</taxon>
        <taxon>Chordata</taxon>
        <taxon>Craniata</taxon>
        <taxon>Vertebrata</taxon>
        <taxon>Euteleostomi</taxon>
        <taxon>Mammalia</taxon>
        <taxon>Metatheria</taxon>
        <taxon>Diprotodontia</taxon>
        <taxon>Vombatidae</taxon>
        <taxon>Vombatus</taxon>
    </lineage>
</organism>
<keyword evidence="1" id="KW-1133">Transmembrane helix</keyword>
<feature type="transmembrane region" description="Helical" evidence="1">
    <location>
        <begin position="54"/>
        <end position="74"/>
    </location>
</feature>
<keyword evidence="1" id="KW-0472">Membrane</keyword>
<dbReference type="STRING" id="29139.ENSVURP00010003220"/>
<evidence type="ECO:0000256" key="1">
    <source>
        <dbReference type="SAM" id="Phobius"/>
    </source>
</evidence>